<dbReference type="SMART" id="SM00872">
    <property type="entry name" value="Alpha-mann_mid"/>
    <property type="match status" value="1"/>
</dbReference>
<dbReference type="Proteomes" id="UP000824239">
    <property type="component" value="Unassembled WGS sequence"/>
</dbReference>
<dbReference type="Pfam" id="PF01074">
    <property type="entry name" value="Glyco_hydro_38N"/>
    <property type="match status" value="1"/>
</dbReference>
<evidence type="ECO:0000256" key="4">
    <source>
        <dbReference type="ARBA" id="ARBA00023295"/>
    </source>
</evidence>
<evidence type="ECO:0000313" key="7">
    <source>
        <dbReference type="Proteomes" id="UP000824239"/>
    </source>
</evidence>
<dbReference type="InterPro" id="IPR011330">
    <property type="entry name" value="Glyco_hydro/deAcase_b/a-brl"/>
</dbReference>
<dbReference type="GO" id="GO:0046872">
    <property type="term" value="F:metal ion binding"/>
    <property type="evidence" value="ECO:0007669"/>
    <property type="project" value="UniProtKB-KW"/>
</dbReference>
<comment type="caution">
    <text evidence="6">The sequence shown here is derived from an EMBL/GenBank/DDBJ whole genome shotgun (WGS) entry which is preliminary data.</text>
</comment>
<dbReference type="GO" id="GO:0030246">
    <property type="term" value="F:carbohydrate binding"/>
    <property type="evidence" value="ECO:0007669"/>
    <property type="project" value="InterPro"/>
</dbReference>
<dbReference type="Pfam" id="PF07748">
    <property type="entry name" value="Glyco_hydro_38C"/>
    <property type="match status" value="1"/>
</dbReference>
<reference evidence="6" key="2">
    <citation type="journal article" date="2021" name="PeerJ">
        <title>Extensive microbial diversity within the chicken gut microbiome revealed by metagenomics and culture.</title>
        <authorList>
            <person name="Gilroy R."/>
            <person name="Ravi A."/>
            <person name="Getino M."/>
            <person name="Pursley I."/>
            <person name="Horton D.L."/>
            <person name="Alikhan N.F."/>
            <person name="Baker D."/>
            <person name="Gharbi K."/>
            <person name="Hall N."/>
            <person name="Watson M."/>
            <person name="Adriaenssens E.M."/>
            <person name="Foster-Nyarko E."/>
            <person name="Jarju S."/>
            <person name="Secka A."/>
            <person name="Antonio M."/>
            <person name="Oren A."/>
            <person name="Chaudhuri R.R."/>
            <person name="La Ragione R."/>
            <person name="Hildebrand F."/>
            <person name="Pallen M.J."/>
        </authorList>
    </citation>
    <scope>NUCLEOTIDE SEQUENCE</scope>
    <source>
        <strain evidence="6">ChiBcec15-4380</strain>
    </source>
</reference>
<proteinExistence type="inferred from homology"/>
<dbReference type="GO" id="GO:0009313">
    <property type="term" value="P:oligosaccharide catabolic process"/>
    <property type="evidence" value="ECO:0007669"/>
    <property type="project" value="TreeGrafter"/>
</dbReference>
<name>A0A9D1DIC2_9FIRM</name>
<dbReference type="InterPro" id="IPR011013">
    <property type="entry name" value="Gal_mutarotase_sf_dom"/>
</dbReference>
<dbReference type="InterPro" id="IPR027291">
    <property type="entry name" value="Glyco_hydro_38_N_sf"/>
</dbReference>
<feature type="domain" description="Glycoside hydrolase family 38 central" evidence="5">
    <location>
        <begin position="302"/>
        <end position="374"/>
    </location>
</feature>
<keyword evidence="3" id="KW-0378">Hydrolase</keyword>
<dbReference type="Pfam" id="PF09261">
    <property type="entry name" value="Alpha-mann_mid"/>
    <property type="match status" value="1"/>
</dbReference>
<evidence type="ECO:0000256" key="3">
    <source>
        <dbReference type="ARBA" id="ARBA00022801"/>
    </source>
</evidence>
<dbReference type="InterPro" id="IPR041147">
    <property type="entry name" value="GH38_C"/>
</dbReference>
<dbReference type="InterPro" id="IPR028995">
    <property type="entry name" value="Glyco_hydro_57/38_cen_sf"/>
</dbReference>
<dbReference type="Gene3D" id="3.20.110.10">
    <property type="entry name" value="Glycoside hydrolase 38, N terminal domain"/>
    <property type="match status" value="1"/>
</dbReference>
<evidence type="ECO:0000256" key="1">
    <source>
        <dbReference type="ARBA" id="ARBA00009792"/>
    </source>
</evidence>
<sequence>MFEKFLVHVVPHTHWDREWYFTFEEFRYRLVKMMDRLLDLMERGEIQYFTADGHTLLIDDYLEIRPEREAEVREMLAAGRLLLGPWYTQPNVYMSDAEAQVRNLLRGRKEMKKYGDTMAMAPINYLPDMFGYHAQLPQMMQGFGMTHLVGARGMPLGSPNYFRWKGADGSEVKVCSLLNSYNNGNGLSDREEPQVFKVFGEPIVMPSLPDQLKLILDDRSETARANAPQLLLMNGVDHMWANPTMERTLRKIEALRPSLKTVQSTIPRYIAAVEETLAEPLKLYEGEHRDPRQVLILPGSQSMRMDIKKYNRRMEDLLERRVEPMMARMMCLGEKDLPVAMLEKAWEYLLMNQAHDSLCCANSEPSYREIYTRFEKANDIAREIHTELEQRLFRRLRPEPGESVMIYNPTPEQRGGVLSMDIIAPHDALYTQPHLLCGGREIPVYVQSVREDALLRYVPFSGLVGQLPVRIFRVTAQVDEVPPTGYQLLEVRMDAPHPRPVEGICVAQRVLENEYLRVSVNDDATLDVTVKETGRRYRQVHQFLDEGEAGCGFMHIPPLQDPMYVSTGCRMSLSIRENNPLQGVIRIRQTMRVPEDIQSDGNARSARYTDLTIETDVILRKGSRFVEFETCLDNTAKSHRLRVAFPTDIQSDESYSGLPFDVIRRPIQPENVNYVAPGTYEAYYGYHPMHDFCGISDGESGAAVAGDGILEFEVLPMRRTLCMTLLRATEHLHVGVLYRGSKFNLPAAQLQGKQRYRYAFIPHQGDYPNALAQVEYFRHPLYSVQKDFLEEESMPDYVPPARDLDWTGGFVQVTGGCRTTAIKPAEDGNGIVLRVFNPCLEECPVQVEVPQPLALTAAWLTRMDETDLEQLAVEDNGVTLAAAPKKIVTLRLHVTQNPKYPEAEAPETTERRDTP</sequence>
<dbReference type="InterPro" id="IPR011682">
    <property type="entry name" value="Glyco_hydro_38_C"/>
</dbReference>
<dbReference type="PANTHER" id="PTHR46017">
    <property type="entry name" value="ALPHA-MANNOSIDASE 2C1"/>
    <property type="match status" value="1"/>
</dbReference>
<dbReference type="InterPro" id="IPR037094">
    <property type="entry name" value="Glyco_hydro_38_cen_sf"/>
</dbReference>
<dbReference type="PANTHER" id="PTHR46017:SF2">
    <property type="entry name" value="MANNOSYLGLYCERATE HYDROLASE"/>
    <property type="match status" value="1"/>
</dbReference>
<accession>A0A9D1DIC2</accession>
<dbReference type="SUPFAM" id="SSF88713">
    <property type="entry name" value="Glycoside hydrolase/deacetylase"/>
    <property type="match status" value="1"/>
</dbReference>
<evidence type="ECO:0000313" key="6">
    <source>
        <dbReference type="EMBL" id="HIR51139.1"/>
    </source>
</evidence>
<dbReference type="InterPro" id="IPR000602">
    <property type="entry name" value="Glyco_hydro_38_N"/>
</dbReference>
<dbReference type="GO" id="GO:0004559">
    <property type="term" value="F:alpha-mannosidase activity"/>
    <property type="evidence" value="ECO:0007669"/>
    <property type="project" value="InterPro"/>
</dbReference>
<dbReference type="GO" id="GO:0006013">
    <property type="term" value="P:mannose metabolic process"/>
    <property type="evidence" value="ECO:0007669"/>
    <property type="project" value="InterPro"/>
</dbReference>
<dbReference type="Pfam" id="PF17677">
    <property type="entry name" value="Glyco_hydro38C2"/>
    <property type="match status" value="1"/>
</dbReference>
<reference evidence="6" key="1">
    <citation type="submission" date="2020-10" db="EMBL/GenBank/DDBJ databases">
        <authorList>
            <person name="Gilroy R."/>
        </authorList>
    </citation>
    <scope>NUCLEOTIDE SEQUENCE</scope>
    <source>
        <strain evidence="6">ChiBcec15-4380</strain>
    </source>
</reference>
<dbReference type="AlphaFoldDB" id="A0A9D1DIC2"/>
<dbReference type="InterPro" id="IPR015341">
    <property type="entry name" value="Glyco_hydro_38_cen"/>
</dbReference>
<keyword evidence="4" id="KW-0326">Glycosidase</keyword>
<comment type="similarity">
    <text evidence="1">Belongs to the glycosyl hydrolase 38 family.</text>
</comment>
<keyword evidence="2" id="KW-0479">Metal-binding</keyword>
<dbReference type="Gene3D" id="2.70.98.30">
    <property type="entry name" value="Golgi alpha-mannosidase II, domain 4"/>
    <property type="match status" value="1"/>
</dbReference>
<gene>
    <name evidence="6" type="ORF">IAA53_07620</name>
</gene>
<organism evidence="6 7">
    <name type="scientific">Candidatus Avoscillospira avicola</name>
    <dbReference type="NCBI Taxonomy" id="2840706"/>
    <lineage>
        <taxon>Bacteria</taxon>
        <taxon>Bacillati</taxon>
        <taxon>Bacillota</taxon>
        <taxon>Clostridia</taxon>
        <taxon>Eubacteriales</taxon>
        <taxon>Oscillospiraceae</taxon>
        <taxon>Oscillospiraceae incertae sedis</taxon>
        <taxon>Candidatus Avoscillospira</taxon>
    </lineage>
</organism>
<evidence type="ECO:0000256" key="2">
    <source>
        <dbReference type="ARBA" id="ARBA00022723"/>
    </source>
</evidence>
<dbReference type="SUPFAM" id="SSF88688">
    <property type="entry name" value="Families 57/38 glycoside transferase middle domain"/>
    <property type="match status" value="1"/>
</dbReference>
<protein>
    <recommendedName>
        <fullName evidence="5">Glycoside hydrolase family 38 central domain-containing protein</fullName>
    </recommendedName>
</protein>
<evidence type="ECO:0000259" key="5">
    <source>
        <dbReference type="SMART" id="SM00872"/>
    </source>
</evidence>
<dbReference type="SUPFAM" id="SSF74650">
    <property type="entry name" value="Galactose mutarotase-like"/>
    <property type="match status" value="1"/>
</dbReference>
<dbReference type="Gene3D" id="1.20.1270.50">
    <property type="entry name" value="Glycoside hydrolase family 38, central domain"/>
    <property type="match status" value="1"/>
</dbReference>
<dbReference type="EMBL" id="DVHE01000058">
    <property type="protein sequence ID" value="HIR51139.1"/>
    <property type="molecule type" value="Genomic_DNA"/>
</dbReference>